<dbReference type="EnsemblMetazoa" id="G23362.8">
    <property type="protein sequence ID" value="G23362.8:cds"/>
    <property type="gene ID" value="G23362"/>
</dbReference>
<protein>
    <submittedName>
        <fullName evidence="1">Uncharacterized protein</fullName>
    </submittedName>
</protein>
<dbReference type="OrthoDB" id="6143593at2759"/>
<dbReference type="Proteomes" id="UP000005408">
    <property type="component" value="Unassembled WGS sequence"/>
</dbReference>
<organism evidence="1 2">
    <name type="scientific">Magallana gigas</name>
    <name type="common">Pacific oyster</name>
    <name type="synonym">Crassostrea gigas</name>
    <dbReference type="NCBI Taxonomy" id="29159"/>
    <lineage>
        <taxon>Eukaryota</taxon>
        <taxon>Metazoa</taxon>
        <taxon>Spiralia</taxon>
        <taxon>Lophotrochozoa</taxon>
        <taxon>Mollusca</taxon>
        <taxon>Bivalvia</taxon>
        <taxon>Autobranchia</taxon>
        <taxon>Pteriomorphia</taxon>
        <taxon>Ostreida</taxon>
        <taxon>Ostreoidea</taxon>
        <taxon>Ostreidae</taxon>
        <taxon>Magallana</taxon>
    </lineage>
</organism>
<proteinExistence type="predicted"/>
<evidence type="ECO:0000313" key="1">
    <source>
        <dbReference type="EnsemblMetazoa" id="G23362.8:cds"/>
    </source>
</evidence>
<accession>A0A8W8KJ08</accession>
<keyword evidence="2" id="KW-1185">Reference proteome</keyword>
<sequence length="385" mass="43074">MAERVHDHGPSTSKRRKIDSCLSPSLVSPIILDDLSTAIFTLCSSKSMLLPYKVTSSNAASPVSFSKAFCELENLDRGFILGDVFRRGINIAIDFLHGNIPEAKHEKIILEKLVKILKLGVEMVDANVESETDMTTLLANHLFGKLAISPDFTIYKGCKSERGKRCSCSDGNCVLTGDFGDTSIGNLKVWHGSVDVIIKNDLVIENLEKEQDSPGGKSPVEVKLISDNLSRNPQLVAETIVFSFLQKRTHPELPNFLIPCVGFKSSAMLLMLYDSEHDVFLESSLIPLFSSTCKNMFSVEAVLVTWLAVNYRFLCTGLTEEMLPFKACFFEEAKNRKSVYENDLQMHNVGQTPIKETTLPNEWEFSDFVMESRKRIGQWKLKGKT</sequence>
<dbReference type="OMA" id="NTECKMT"/>
<evidence type="ECO:0000313" key="2">
    <source>
        <dbReference type="Proteomes" id="UP000005408"/>
    </source>
</evidence>
<dbReference type="AlphaFoldDB" id="A0A8W8KJ08"/>
<reference evidence="1" key="1">
    <citation type="submission" date="2022-08" db="UniProtKB">
        <authorList>
            <consortium name="EnsemblMetazoa"/>
        </authorList>
    </citation>
    <scope>IDENTIFICATION</scope>
    <source>
        <strain evidence="1">05x7-T-G4-1.051#20</strain>
    </source>
</reference>
<name>A0A8W8KJ08_MAGGI</name>